<keyword evidence="6" id="KW-0699">rRNA-binding</keyword>
<dbReference type="EC" id="3.1.26.-" evidence="6"/>
<evidence type="ECO:0000256" key="6">
    <source>
        <dbReference type="HAMAP-Rule" id="MF_01468"/>
    </source>
</evidence>
<dbReference type="EMBL" id="DVIR01000036">
    <property type="protein sequence ID" value="HIS24528.1"/>
    <property type="molecule type" value="Genomic_DNA"/>
</dbReference>
<comment type="subunit">
    <text evidence="6">Homodimer.</text>
</comment>
<evidence type="ECO:0000259" key="7">
    <source>
        <dbReference type="Pfam" id="PF00636"/>
    </source>
</evidence>
<keyword evidence="1 6" id="KW-0690">Ribosome biogenesis</keyword>
<organism evidence="8 9">
    <name type="scientific">Candidatus Faeciplasma gallinarum</name>
    <dbReference type="NCBI Taxonomy" id="2840799"/>
    <lineage>
        <taxon>Bacteria</taxon>
        <taxon>Bacillati</taxon>
        <taxon>Bacillota</taxon>
        <taxon>Clostridia</taxon>
        <taxon>Eubacteriales</taxon>
        <taxon>Oscillospiraceae</taxon>
        <taxon>Oscillospiraceae incertae sedis</taxon>
        <taxon>Candidatus Faeciplasma</taxon>
    </lineage>
</organism>
<dbReference type="Gene3D" id="1.10.1520.10">
    <property type="entry name" value="Ribonuclease III domain"/>
    <property type="match status" value="1"/>
</dbReference>
<comment type="cofactor">
    <cofactor evidence="6">
        <name>Mg(2+)</name>
        <dbReference type="ChEBI" id="CHEBI:18420"/>
    </cofactor>
</comment>
<comment type="function">
    <text evidence="6">Involved in correct processing of both the 5' and 3' ends of 23S rRNA precursor. Processes 30S rRNA precursor transcript even in absence of ribonuclease 3 (Rnc); Rnc processes 30S rRNA into smaller rRNA precursors.</text>
</comment>
<dbReference type="Proteomes" id="UP000823982">
    <property type="component" value="Unassembled WGS sequence"/>
</dbReference>
<protein>
    <recommendedName>
        <fullName evidence="6">Mini-ribonuclease 3</fullName>
        <shortName evidence="6">Mini-3</shortName>
        <shortName evidence="6">Mini-RNase 3</shortName>
        <ecNumber evidence="6">3.1.26.-</ecNumber>
    </recommendedName>
    <alternativeName>
        <fullName evidence="6">Mini-RNase III</fullName>
        <shortName evidence="6">Mini-III</shortName>
    </alternativeName>
</protein>
<keyword evidence="5 6" id="KW-0378">Hydrolase</keyword>
<keyword evidence="6" id="KW-0694">RNA-binding</keyword>
<dbReference type="GO" id="GO:0004525">
    <property type="term" value="F:ribonuclease III activity"/>
    <property type="evidence" value="ECO:0007669"/>
    <property type="project" value="InterPro"/>
</dbReference>
<name>A0A9D1ENI0_9FIRM</name>
<dbReference type="GO" id="GO:0005737">
    <property type="term" value="C:cytoplasm"/>
    <property type="evidence" value="ECO:0007669"/>
    <property type="project" value="UniProtKB-SubCell"/>
</dbReference>
<evidence type="ECO:0000313" key="9">
    <source>
        <dbReference type="Proteomes" id="UP000823982"/>
    </source>
</evidence>
<evidence type="ECO:0000313" key="8">
    <source>
        <dbReference type="EMBL" id="HIS24528.1"/>
    </source>
</evidence>
<feature type="domain" description="RNase III" evidence="7">
    <location>
        <begin position="13"/>
        <end position="110"/>
    </location>
</feature>
<keyword evidence="6" id="KW-0460">Magnesium</keyword>
<reference evidence="8" key="1">
    <citation type="submission" date="2020-10" db="EMBL/GenBank/DDBJ databases">
        <authorList>
            <person name="Gilroy R."/>
        </authorList>
    </citation>
    <scope>NUCLEOTIDE SEQUENCE</scope>
    <source>
        <strain evidence="8">CHK157-1446</strain>
    </source>
</reference>
<evidence type="ECO:0000256" key="3">
    <source>
        <dbReference type="ARBA" id="ARBA00022722"/>
    </source>
</evidence>
<dbReference type="PANTHER" id="PTHR34276:SF1">
    <property type="entry name" value="MINI-RIBONUCLEASE 3"/>
    <property type="match status" value="1"/>
</dbReference>
<sequence>MDKRTAGMYSPLALAFLGDSVYEQLVRYELVLKANMPVGKLHNEAVKYVCCEFQSEACDIIQPVLTEEELDIMRRGRNASGISAPKHSKVSQYRRATSLECLLGYLYLTDNSDRIKELFKKIWDTVEI</sequence>
<dbReference type="AlphaFoldDB" id="A0A9D1ENI0"/>
<dbReference type="PANTHER" id="PTHR34276">
    <property type="entry name" value="MINI-RIBONUCLEASE 3"/>
    <property type="match status" value="1"/>
</dbReference>
<dbReference type="InterPro" id="IPR000999">
    <property type="entry name" value="RNase_III_dom"/>
</dbReference>
<dbReference type="Pfam" id="PF00636">
    <property type="entry name" value="Ribonuclease_3"/>
    <property type="match status" value="1"/>
</dbReference>
<dbReference type="InterPro" id="IPR008226">
    <property type="entry name" value="Mini3_fam"/>
</dbReference>
<evidence type="ECO:0000256" key="5">
    <source>
        <dbReference type="ARBA" id="ARBA00022801"/>
    </source>
</evidence>
<feature type="active site" evidence="6">
    <location>
        <position position="19"/>
    </location>
</feature>
<evidence type="ECO:0000256" key="1">
    <source>
        <dbReference type="ARBA" id="ARBA00022517"/>
    </source>
</evidence>
<keyword evidence="4 6" id="KW-0255">Endonuclease</keyword>
<evidence type="ECO:0000256" key="2">
    <source>
        <dbReference type="ARBA" id="ARBA00022552"/>
    </source>
</evidence>
<dbReference type="GO" id="GO:0019843">
    <property type="term" value="F:rRNA binding"/>
    <property type="evidence" value="ECO:0007669"/>
    <property type="project" value="UniProtKB-UniRule"/>
</dbReference>
<dbReference type="HAMAP" id="MF_01468">
    <property type="entry name" value="RNase_Mini_III"/>
    <property type="match status" value="1"/>
</dbReference>
<accession>A0A9D1ENI0</accession>
<comment type="caution">
    <text evidence="8">The sequence shown here is derived from an EMBL/GenBank/DDBJ whole genome shotgun (WGS) entry which is preliminary data.</text>
</comment>
<gene>
    <name evidence="6" type="primary">mrnC</name>
    <name evidence="8" type="ORF">IAD01_03895</name>
</gene>
<dbReference type="InterPro" id="IPR036389">
    <property type="entry name" value="RNase_III_sf"/>
</dbReference>
<evidence type="ECO:0000256" key="4">
    <source>
        <dbReference type="ARBA" id="ARBA00022759"/>
    </source>
</evidence>
<comment type="similarity">
    <text evidence="6">Belongs to the MrnC RNase family.</text>
</comment>
<keyword evidence="3 6" id="KW-0540">Nuclease</keyword>
<dbReference type="GO" id="GO:0006364">
    <property type="term" value="P:rRNA processing"/>
    <property type="evidence" value="ECO:0007669"/>
    <property type="project" value="UniProtKB-UniRule"/>
</dbReference>
<dbReference type="CDD" id="cd00593">
    <property type="entry name" value="RIBOc"/>
    <property type="match status" value="1"/>
</dbReference>
<reference evidence="8" key="2">
    <citation type="journal article" date="2021" name="PeerJ">
        <title>Extensive microbial diversity within the chicken gut microbiome revealed by metagenomics and culture.</title>
        <authorList>
            <person name="Gilroy R."/>
            <person name="Ravi A."/>
            <person name="Getino M."/>
            <person name="Pursley I."/>
            <person name="Horton D.L."/>
            <person name="Alikhan N.F."/>
            <person name="Baker D."/>
            <person name="Gharbi K."/>
            <person name="Hall N."/>
            <person name="Watson M."/>
            <person name="Adriaenssens E.M."/>
            <person name="Foster-Nyarko E."/>
            <person name="Jarju S."/>
            <person name="Secka A."/>
            <person name="Antonio M."/>
            <person name="Oren A."/>
            <person name="Chaudhuri R.R."/>
            <person name="La Ragione R."/>
            <person name="Hildebrand F."/>
            <person name="Pallen M.J."/>
        </authorList>
    </citation>
    <scope>NUCLEOTIDE SEQUENCE</scope>
    <source>
        <strain evidence="8">CHK157-1446</strain>
    </source>
</reference>
<proteinExistence type="inferred from homology"/>
<dbReference type="SUPFAM" id="SSF69065">
    <property type="entry name" value="RNase III domain-like"/>
    <property type="match status" value="1"/>
</dbReference>
<keyword evidence="2 6" id="KW-0698">rRNA processing</keyword>
<dbReference type="PIRSF" id="PIRSF005520">
    <property type="entry name" value="UCP005520"/>
    <property type="match status" value="1"/>
</dbReference>
<comment type="subcellular location">
    <subcellularLocation>
        <location evidence="6">Cytoplasm</location>
    </subcellularLocation>
</comment>
<keyword evidence="6" id="KW-0963">Cytoplasm</keyword>